<sequence>MIISLKGRRALVTGSTAGIGFATATALAQAGANVVLNGRSMAAVDAAAKRLAAAIPDAEIAGVAADLGTADGAAKLADEVGELEILVNNVGIAEPKPFFETSDTDWEKHFAVNVMSGMRLFRALLPGMMRRGWGRIIFVSSESALHIPTEMIHYGMTKTAQLAISRGLAEVAAGSGVTVNAVLPGPTRSEGLLGFIESMATAANEDPTKLEQALIENHRPTSLIGRLADVEEVANMIVYLVSPQASATTGAALRVDGGIVRAIP</sequence>
<dbReference type="PRINTS" id="PR00080">
    <property type="entry name" value="SDRFAMILY"/>
</dbReference>
<name>A0A967F2P6_9PROT</name>
<organism evidence="3 4">
    <name type="scientific">Pelagibius litoralis</name>
    <dbReference type="NCBI Taxonomy" id="374515"/>
    <lineage>
        <taxon>Bacteria</taxon>
        <taxon>Pseudomonadati</taxon>
        <taxon>Pseudomonadota</taxon>
        <taxon>Alphaproteobacteria</taxon>
        <taxon>Rhodospirillales</taxon>
        <taxon>Rhodovibrionaceae</taxon>
        <taxon>Pelagibius</taxon>
    </lineage>
</organism>
<evidence type="ECO:0000313" key="3">
    <source>
        <dbReference type="EMBL" id="NIA72093.1"/>
    </source>
</evidence>
<evidence type="ECO:0000313" key="4">
    <source>
        <dbReference type="Proteomes" id="UP000761264"/>
    </source>
</evidence>
<proteinExistence type="inferred from homology"/>
<dbReference type="Pfam" id="PF13561">
    <property type="entry name" value="adh_short_C2"/>
    <property type="match status" value="1"/>
</dbReference>
<dbReference type="SUPFAM" id="SSF51735">
    <property type="entry name" value="NAD(P)-binding Rossmann-fold domains"/>
    <property type="match status" value="1"/>
</dbReference>
<dbReference type="InterPro" id="IPR050259">
    <property type="entry name" value="SDR"/>
</dbReference>
<dbReference type="InterPro" id="IPR002347">
    <property type="entry name" value="SDR_fam"/>
</dbReference>
<gene>
    <name evidence="3" type="ORF">HBA54_26225</name>
</gene>
<comment type="caution">
    <text evidence="3">The sequence shown here is derived from an EMBL/GenBank/DDBJ whole genome shotgun (WGS) entry which is preliminary data.</text>
</comment>
<dbReference type="InterPro" id="IPR036291">
    <property type="entry name" value="NAD(P)-bd_dom_sf"/>
</dbReference>
<dbReference type="EMBL" id="JAAQPH010000032">
    <property type="protein sequence ID" value="NIA72093.1"/>
    <property type="molecule type" value="Genomic_DNA"/>
</dbReference>
<dbReference type="RefSeq" id="WP_167230821.1">
    <property type="nucleotide sequence ID" value="NZ_JAAQPH010000032.1"/>
</dbReference>
<dbReference type="PRINTS" id="PR00081">
    <property type="entry name" value="GDHRDH"/>
</dbReference>
<dbReference type="InterPro" id="IPR057326">
    <property type="entry name" value="KR_dom"/>
</dbReference>
<dbReference type="SMART" id="SM00822">
    <property type="entry name" value="PKS_KR"/>
    <property type="match status" value="1"/>
</dbReference>
<accession>A0A967F2P6</accession>
<dbReference type="PANTHER" id="PTHR42879">
    <property type="entry name" value="3-OXOACYL-(ACYL-CARRIER-PROTEIN) REDUCTASE"/>
    <property type="match status" value="1"/>
</dbReference>
<dbReference type="Proteomes" id="UP000761264">
    <property type="component" value="Unassembled WGS sequence"/>
</dbReference>
<dbReference type="Gene3D" id="3.40.50.720">
    <property type="entry name" value="NAD(P)-binding Rossmann-like Domain"/>
    <property type="match status" value="1"/>
</dbReference>
<keyword evidence="4" id="KW-1185">Reference proteome</keyword>
<feature type="domain" description="Ketoreductase" evidence="2">
    <location>
        <begin position="8"/>
        <end position="187"/>
    </location>
</feature>
<reference evidence="3" key="1">
    <citation type="submission" date="2020-03" db="EMBL/GenBank/DDBJ databases">
        <title>Genome of Pelagibius litoralis DSM 21314T.</title>
        <authorList>
            <person name="Wang G."/>
        </authorList>
    </citation>
    <scope>NUCLEOTIDE SEQUENCE</scope>
    <source>
        <strain evidence="3">DSM 21314</strain>
    </source>
</reference>
<protein>
    <submittedName>
        <fullName evidence="3">SDR family oxidoreductase</fullName>
    </submittedName>
</protein>
<dbReference type="FunFam" id="3.40.50.720:FF:000084">
    <property type="entry name" value="Short-chain dehydrogenase reductase"/>
    <property type="match status" value="1"/>
</dbReference>
<evidence type="ECO:0000256" key="1">
    <source>
        <dbReference type="ARBA" id="ARBA00006484"/>
    </source>
</evidence>
<dbReference type="AlphaFoldDB" id="A0A967F2P6"/>
<evidence type="ECO:0000259" key="2">
    <source>
        <dbReference type="SMART" id="SM00822"/>
    </source>
</evidence>
<comment type="similarity">
    <text evidence="1">Belongs to the short-chain dehydrogenases/reductases (SDR) family.</text>
</comment>